<keyword evidence="10" id="KW-0443">Lipid metabolism</keyword>
<evidence type="ECO:0000256" key="1">
    <source>
        <dbReference type="ARBA" id="ARBA00000287"/>
    </source>
</evidence>
<dbReference type="InterPro" id="IPR004533">
    <property type="entry name" value="CDP-diaglyc--ser_O-PTrfase"/>
</dbReference>
<feature type="transmembrane region" description="Helical" evidence="16">
    <location>
        <begin position="123"/>
        <end position="144"/>
    </location>
</feature>
<dbReference type="PANTHER" id="PTHR14269:SF61">
    <property type="entry name" value="CDP-DIACYLGLYCEROL--SERINE O-PHOSPHATIDYLTRANSFERASE"/>
    <property type="match status" value="1"/>
</dbReference>
<dbReference type="GO" id="GO:0016020">
    <property type="term" value="C:membrane"/>
    <property type="evidence" value="ECO:0007669"/>
    <property type="project" value="InterPro"/>
</dbReference>
<name>G0IWR9_CYCMS</name>
<comment type="subcellular location">
    <subcellularLocation>
        <location evidence="2">Endomembrane system</location>
        <topology evidence="2">Multi-pass membrane protein</topology>
    </subcellularLocation>
</comment>
<dbReference type="HOGENOM" id="CLU_049944_3_0_10"/>
<evidence type="ECO:0000313" key="17">
    <source>
        <dbReference type="EMBL" id="AEL24261.1"/>
    </source>
</evidence>
<dbReference type="InterPro" id="IPR048254">
    <property type="entry name" value="CDP_ALCOHOL_P_TRANSF_CS"/>
</dbReference>
<evidence type="ECO:0000256" key="16">
    <source>
        <dbReference type="SAM" id="Phobius"/>
    </source>
</evidence>
<gene>
    <name evidence="17" type="ordered locus">Cycma_0483</name>
</gene>
<evidence type="ECO:0000256" key="11">
    <source>
        <dbReference type="ARBA" id="ARBA00023136"/>
    </source>
</evidence>
<evidence type="ECO:0000256" key="5">
    <source>
        <dbReference type="ARBA" id="ARBA00017171"/>
    </source>
</evidence>
<dbReference type="Proteomes" id="UP000001635">
    <property type="component" value="Chromosome"/>
</dbReference>
<dbReference type="EC" id="2.7.8.8" evidence="4"/>
<organism evidence="17 18">
    <name type="scientific">Cyclobacterium marinum (strain ATCC 25205 / DSM 745 / LMG 13164 / NCIMB 1802)</name>
    <name type="common">Flectobacillus marinus</name>
    <dbReference type="NCBI Taxonomy" id="880070"/>
    <lineage>
        <taxon>Bacteria</taxon>
        <taxon>Pseudomonadati</taxon>
        <taxon>Bacteroidota</taxon>
        <taxon>Cytophagia</taxon>
        <taxon>Cytophagales</taxon>
        <taxon>Cyclobacteriaceae</taxon>
        <taxon>Cyclobacterium</taxon>
    </lineage>
</organism>
<feature type="transmembrane region" description="Helical" evidence="16">
    <location>
        <begin position="190"/>
        <end position="223"/>
    </location>
</feature>
<evidence type="ECO:0000256" key="4">
    <source>
        <dbReference type="ARBA" id="ARBA00013174"/>
    </source>
</evidence>
<proteinExistence type="inferred from homology"/>
<keyword evidence="6" id="KW-0444">Lipid biosynthesis</keyword>
<comment type="catalytic activity">
    <reaction evidence="1">
        <text>a CDP-1,2-diacyl-sn-glycerol + L-serine = a 1,2-diacyl-sn-glycero-3-phospho-L-serine + CMP + H(+)</text>
        <dbReference type="Rhea" id="RHEA:16913"/>
        <dbReference type="ChEBI" id="CHEBI:15378"/>
        <dbReference type="ChEBI" id="CHEBI:33384"/>
        <dbReference type="ChEBI" id="CHEBI:57262"/>
        <dbReference type="ChEBI" id="CHEBI:58332"/>
        <dbReference type="ChEBI" id="CHEBI:60377"/>
        <dbReference type="EC" id="2.7.8.8"/>
    </reaction>
</comment>
<dbReference type="RefSeq" id="WP_014018560.1">
    <property type="nucleotide sequence ID" value="NC_015914.1"/>
</dbReference>
<keyword evidence="12" id="KW-0594">Phospholipid biosynthesis</keyword>
<protein>
    <recommendedName>
        <fullName evidence="5">CDP-diacylglycerol--serine O-phosphatidyltransferase</fullName>
        <ecNumber evidence="4">2.7.8.8</ecNumber>
    </recommendedName>
    <alternativeName>
        <fullName evidence="14">Phosphatidylserine synthase</fullName>
    </alternativeName>
</protein>
<keyword evidence="13" id="KW-1208">Phospholipid metabolism</keyword>
<keyword evidence="7 15" id="KW-0808">Transferase</keyword>
<evidence type="ECO:0000256" key="7">
    <source>
        <dbReference type="ARBA" id="ARBA00022679"/>
    </source>
</evidence>
<dbReference type="STRING" id="880070.Cycma_0483"/>
<reference evidence="18" key="1">
    <citation type="submission" date="2011-07" db="EMBL/GenBank/DDBJ databases">
        <title>The complete genome of Cyclobacterium marinum DSM 745.</title>
        <authorList>
            <person name="Lucas S."/>
            <person name="Han J."/>
            <person name="Lapidus A."/>
            <person name="Bruce D."/>
            <person name="Goodwin L."/>
            <person name="Pitluck S."/>
            <person name="Peters L."/>
            <person name="Kyrpides N."/>
            <person name="Mavromatis K."/>
            <person name="Ivanova N."/>
            <person name="Ovchinnikova G."/>
            <person name="Chertkov O."/>
            <person name="Detter J.C."/>
            <person name="Tapia R."/>
            <person name="Han C."/>
            <person name="Land M."/>
            <person name="Hauser L."/>
            <person name="Markowitz V."/>
            <person name="Cheng J.-F."/>
            <person name="Hugenholtz P."/>
            <person name="Woyke T."/>
            <person name="Wu D."/>
            <person name="Tindall B."/>
            <person name="Schuetze A."/>
            <person name="Brambilla E."/>
            <person name="Klenk H.-P."/>
            <person name="Eisen J.A."/>
        </authorList>
    </citation>
    <scope>NUCLEOTIDE SEQUENCE [LARGE SCALE GENOMIC DNA]</scope>
    <source>
        <strain evidence="18">ATCC 25205 / DSM 745 / LMG 13164 / NCIMB 1802</strain>
    </source>
</reference>
<evidence type="ECO:0000256" key="2">
    <source>
        <dbReference type="ARBA" id="ARBA00004127"/>
    </source>
</evidence>
<evidence type="ECO:0000256" key="13">
    <source>
        <dbReference type="ARBA" id="ARBA00023264"/>
    </source>
</evidence>
<feature type="transmembrane region" description="Helical" evidence="16">
    <location>
        <begin position="156"/>
        <end position="178"/>
    </location>
</feature>
<accession>G0IWR9</accession>
<dbReference type="InterPro" id="IPR000462">
    <property type="entry name" value="CDP-OH_P_trans"/>
</dbReference>
<dbReference type="InterPro" id="IPR050324">
    <property type="entry name" value="CDP-alcohol_PTase-I"/>
</dbReference>
<evidence type="ECO:0000313" key="18">
    <source>
        <dbReference type="Proteomes" id="UP000001635"/>
    </source>
</evidence>
<dbReference type="NCBIfam" id="TIGR00473">
    <property type="entry name" value="pssA"/>
    <property type="match status" value="1"/>
</dbReference>
<evidence type="ECO:0000256" key="3">
    <source>
        <dbReference type="ARBA" id="ARBA00010441"/>
    </source>
</evidence>
<dbReference type="OrthoDB" id="9777147at2"/>
<dbReference type="GO" id="GO:0008654">
    <property type="term" value="P:phospholipid biosynthetic process"/>
    <property type="evidence" value="ECO:0007669"/>
    <property type="project" value="UniProtKB-KW"/>
</dbReference>
<evidence type="ECO:0000256" key="15">
    <source>
        <dbReference type="RuleBase" id="RU003750"/>
    </source>
</evidence>
<dbReference type="eggNOG" id="COG1183">
    <property type="taxonomic scope" value="Bacteria"/>
</dbReference>
<evidence type="ECO:0000256" key="14">
    <source>
        <dbReference type="ARBA" id="ARBA00032361"/>
    </source>
</evidence>
<sequence length="234" mass="26028">MTIKKHIPNAITSLNLLSGMIGIHYVMVNGPFYGFYFIIAAAIFDFFDGFAARLLKVQSPIGKELDSLADLVTFGVLPSFILFLLLEPISPYDWLPYVAFLIGIQSALRLAKFNLDDRQSDSFIGVPTPANALFFSTLPLLGTSVGWIENGLENPWVLTALTLIFSFLLTAELPLLALKFKHFKWKDNQWRYLVLVISGISLVLFGLAGIPIAVLSYICLSLVNNLVDSHEKKN</sequence>
<evidence type="ECO:0000256" key="10">
    <source>
        <dbReference type="ARBA" id="ARBA00023098"/>
    </source>
</evidence>
<dbReference type="EMBL" id="CP002955">
    <property type="protein sequence ID" value="AEL24261.1"/>
    <property type="molecule type" value="Genomic_DNA"/>
</dbReference>
<dbReference type="Pfam" id="PF01066">
    <property type="entry name" value="CDP-OH_P_transf"/>
    <property type="match status" value="1"/>
</dbReference>
<evidence type="ECO:0000256" key="8">
    <source>
        <dbReference type="ARBA" id="ARBA00022692"/>
    </source>
</evidence>
<dbReference type="PANTHER" id="PTHR14269">
    <property type="entry name" value="CDP-DIACYLGLYCEROL--GLYCEROL-3-PHOSPHATE 3-PHOSPHATIDYLTRANSFERASE-RELATED"/>
    <property type="match status" value="1"/>
</dbReference>
<dbReference type="InterPro" id="IPR043130">
    <property type="entry name" value="CDP-OH_PTrfase_TM_dom"/>
</dbReference>
<dbReference type="PROSITE" id="PS00379">
    <property type="entry name" value="CDP_ALCOHOL_P_TRANSF"/>
    <property type="match status" value="1"/>
</dbReference>
<keyword evidence="9 16" id="KW-1133">Transmembrane helix</keyword>
<keyword evidence="11 16" id="KW-0472">Membrane</keyword>
<dbReference type="KEGG" id="cmr:Cycma_0483"/>
<evidence type="ECO:0000256" key="9">
    <source>
        <dbReference type="ARBA" id="ARBA00022989"/>
    </source>
</evidence>
<dbReference type="GO" id="GO:0012505">
    <property type="term" value="C:endomembrane system"/>
    <property type="evidence" value="ECO:0007669"/>
    <property type="project" value="UniProtKB-SubCell"/>
</dbReference>
<dbReference type="Gene3D" id="1.20.120.1760">
    <property type="match status" value="1"/>
</dbReference>
<evidence type="ECO:0000256" key="12">
    <source>
        <dbReference type="ARBA" id="ARBA00023209"/>
    </source>
</evidence>
<keyword evidence="8 16" id="KW-0812">Transmembrane</keyword>
<keyword evidence="18" id="KW-1185">Reference proteome</keyword>
<dbReference type="GO" id="GO:0003882">
    <property type="term" value="F:CDP-diacylglycerol-serine O-phosphatidyltransferase activity"/>
    <property type="evidence" value="ECO:0007669"/>
    <property type="project" value="UniProtKB-EC"/>
</dbReference>
<dbReference type="AlphaFoldDB" id="G0IWR9"/>
<evidence type="ECO:0000256" key="6">
    <source>
        <dbReference type="ARBA" id="ARBA00022516"/>
    </source>
</evidence>
<comment type="similarity">
    <text evidence="3 15">Belongs to the CDP-alcohol phosphatidyltransferase class-I family.</text>
</comment>